<name>A0ABQ7T116_PHRPL</name>
<sequence>MAAERQARPPPMGGAGLGNGAPMVGEAGVLGNQAGAGPGLLPGMWTCGGRRRRRVLGAVLLVLLAAVVVRRYYPCLPVVSEACGDDVVQRLNLTDLVPMRLRGRILGLQAKDSQFFLEQRPFRILGGSVHYFRVPREYWKDRLIKMKACGLNTLTTYVPWNLHEEVRGTFDFSGNLDLQYVSGDPNIMENKLIKIQILRCENLFLAVLTCHLWDSHAVWCLTFLFLLFRAFIKIAEEVGLWVILRPGPYICSEWDLGGLPSWLLQDPEMQLRTTYRGFTEAVDNYFDHLMPQVVPLQYKYGGPIIAVQVENEYGSYAQDPSYMTYIKMALLSRKIVELLMTSDNHEGLASGIVEGALATLNFQKLDPAILVFLNTGQFLCFDHKQYSMPKMVMEYWTGWFDSWGELHHVFDADGMVQTVGKVLKMGASINLYMFHGGTNFGFLNGAQHFQEYKPTITSYDYDAVLTESGDYTSKFFKLRQLFTEMLGNYMYAGEASLPPLSAGWCHPFMSEHPVNMENVPVNDGNGQAFGYTLYETVIPGGGTLYSHDHVRDRAQVFVNTQYIGHLDYNTQQLAIPNGQIAKLGGAAIYELHVAHRALKRTVSAAMSSLEVNSSVFLASIWLVLYCDLQGYRQLRLIVENCGRVNYGEHLNDQRKGLIGDISLNKTSLRNFKIYSLDMKPSFMESLRGFTPWSAVPDSAVGPAFFRGTLQVQHLPQDTFLKLEGWEKGVVFVNGQNLGRYWKIGPQETLYLPGTWLQEGYNEIVIFEERAAGRIIQSTDLPFLGKIQYVS</sequence>
<evidence type="ECO:0000313" key="10">
    <source>
        <dbReference type="EMBL" id="KAH0623280.1"/>
    </source>
</evidence>
<dbReference type="InterPro" id="IPR048912">
    <property type="entry name" value="BetaGal1-like_ABD1"/>
</dbReference>
<dbReference type="InterPro" id="IPR001944">
    <property type="entry name" value="Glycoside_Hdrlase_35"/>
</dbReference>
<feature type="domain" description="Beta-galactosidase galactose-binding" evidence="9">
    <location>
        <begin position="702"/>
        <end position="761"/>
    </location>
</feature>
<evidence type="ECO:0000259" key="8">
    <source>
        <dbReference type="Pfam" id="PF21317"/>
    </source>
</evidence>
<feature type="transmembrane region" description="Helical" evidence="6">
    <location>
        <begin position="55"/>
        <end position="73"/>
    </location>
</feature>
<feature type="domain" description="Beta-galactosidase 1-like first all-beta" evidence="8">
    <location>
        <begin position="526"/>
        <end position="572"/>
    </location>
</feature>
<dbReference type="InterPro" id="IPR019801">
    <property type="entry name" value="Glyco_hydro_35_CS"/>
</dbReference>
<evidence type="ECO:0000256" key="2">
    <source>
        <dbReference type="ARBA" id="ARBA00022801"/>
    </source>
</evidence>
<evidence type="ECO:0000256" key="1">
    <source>
        <dbReference type="ARBA" id="ARBA00009809"/>
    </source>
</evidence>
<dbReference type="Gene3D" id="3.20.20.80">
    <property type="entry name" value="Glycosidases"/>
    <property type="match status" value="1"/>
</dbReference>
<dbReference type="Proteomes" id="UP000826234">
    <property type="component" value="Unassembled WGS sequence"/>
</dbReference>
<keyword evidence="6" id="KW-0812">Transmembrane</keyword>
<keyword evidence="6" id="KW-0472">Membrane</keyword>
<dbReference type="InterPro" id="IPR008979">
    <property type="entry name" value="Galactose-bd-like_sf"/>
</dbReference>
<evidence type="ECO:0000256" key="6">
    <source>
        <dbReference type="SAM" id="Phobius"/>
    </source>
</evidence>
<dbReference type="InterPro" id="IPR048913">
    <property type="entry name" value="BetaGal_gal-bd"/>
</dbReference>
<dbReference type="SUPFAM" id="SSF49785">
    <property type="entry name" value="Galactose-binding domain-like"/>
    <property type="match status" value="1"/>
</dbReference>
<feature type="domain" description="Glycoside hydrolase 35 catalytic" evidence="7">
    <location>
        <begin position="114"/>
        <end position="179"/>
    </location>
</feature>
<dbReference type="InterPro" id="IPR031330">
    <property type="entry name" value="Gly_Hdrlase_35_cat"/>
</dbReference>
<dbReference type="Gene3D" id="2.60.120.260">
    <property type="entry name" value="Galactose-binding domain-like"/>
    <property type="match status" value="2"/>
</dbReference>
<dbReference type="EMBL" id="JAIPUX010003283">
    <property type="protein sequence ID" value="KAH0623280.1"/>
    <property type="molecule type" value="Genomic_DNA"/>
</dbReference>
<evidence type="ECO:0000256" key="5">
    <source>
        <dbReference type="RuleBase" id="RU003679"/>
    </source>
</evidence>
<evidence type="ECO:0000256" key="4">
    <source>
        <dbReference type="RuleBase" id="RU000675"/>
    </source>
</evidence>
<evidence type="ECO:0000256" key="3">
    <source>
        <dbReference type="ARBA" id="ARBA00023295"/>
    </source>
</evidence>
<dbReference type="Pfam" id="PF21467">
    <property type="entry name" value="BetaGal_gal-bd"/>
    <property type="match status" value="1"/>
</dbReference>
<keyword evidence="11" id="KW-1185">Reference proteome</keyword>
<keyword evidence="2 4" id="KW-0378">Hydrolase</keyword>
<evidence type="ECO:0000259" key="7">
    <source>
        <dbReference type="Pfam" id="PF01301"/>
    </source>
</evidence>
<organism evidence="10 11">
    <name type="scientific">Phrynosoma platyrhinos</name>
    <name type="common">Desert horned lizard</name>
    <dbReference type="NCBI Taxonomy" id="52577"/>
    <lineage>
        <taxon>Eukaryota</taxon>
        <taxon>Metazoa</taxon>
        <taxon>Chordata</taxon>
        <taxon>Craniata</taxon>
        <taxon>Vertebrata</taxon>
        <taxon>Euteleostomi</taxon>
        <taxon>Lepidosauria</taxon>
        <taxon>Squamata</taxon>
        <taxon>Bifurcata</taxon>
        <taxon>Unidentata</taxon>
        <taxon>Episquamata</taxon>
        <taxon>Toxicofera</taxon>
        <taxon>Iguania</taxon>
        <taxon>Phrynosomatidae</taxon>
        <taxon>Phrynosomatinae</taxon>
        <taxon>Phrynosoma</taxon>
    </lineage>
</organism>
<evidence type="ECO:0000313" key="11">
    <source>
        <dbReference type="Proteomes" id="UP000826234"/>
    </source>
</evidence>
<keyword evidence="6" id="KW-1133">Transmembrane helix</keyword>
<reference evidence="10 11" key="1">
    <citation type="journal article" date="2022" name="Gigascience">
        <title>A chromosome-level genome assembly and annotation of the desert horned lizard, Phrynosoma platyrhinos, provides insight into chromosomal rearrangements among reptiles.</title>
        <authorList>
            <person name="Koochekian N."/>
            <person name="Ascanio A."/>
            <person name="Farleigh K."/>
            <person name="Card D.C."/>
            <person name="Schield D.R."/>
            <person name="Castoe T.A."/>
            <person name="Jezkova T."/>
        </authorList>
    </citation>
    <scope>NUCLEOTIDE SEQUENCE [LARGE SCALE GENOMIC DNA]</scope>
    <source>
        <strain evidence="10">NK-2021</strain>
    </source>
</reference>
<dbReference type="Pfam" id="PF21317">
    <property type="entry name" value="BetaGal_ABD_1"/>
    <property type="match status" value="2"/>
</dbReference>
<dbReference type="PROSITE" id="PS01182">
    <property type="entry name" value="GLYCOSYL_HYDROL_F35"/>
    <property type="match status" value="1"/>
</dbReference>
<evidence type="ECO:0000259" key="9">
    <source>
        <dbReference type="Pfam" id="PF21467"/>
    </source>
</evidence>
<accession>A0ABQ7T116</accession>
<proteinExistence type="inferred from homology"/>
<dbReference type="SUPFAM" id="SSF51445">
    <property type="entry name" value="(Trans)glycosidases"/>
    <property type="match status" value="2"/>
</dbReference>
<protein>
    <recommendedName>
        <fullName evidence="4">Beta-galactosidase</fullName>
        <ecNumber evidence="4">3.2.1.23</ecNumber>
    </recommendedName>
</protein>
<keyword evidence="3 4" id="KW-0326">Glycosidase</keyword>
<feature type="domain" description="Glycoside hydrolase 35 catalytic" evidence="7">
    <location>
        <begin position="229"/>
        <end position="484"/>
    </location>
</feature>
<comment type="similarity">
    <text evidence="1 5">Belongs to the glycosyl hydrolase 35 family.</text>
</comment>
<gene>
    <name evidence="10" type="ORF">JD844_031426</name>
</gene>
<dbReference type="PANTHER" id="PTHR23421">
    <property type="entry name" value="BETA-GALACTOSIDASE RELATED"/>
    <property type="match status" value="1"/>
</dbReference>
<comment type="caution">
    <text evidence="10">The sequence shown here is derived from an EMBL/GenBank/DDBJ whole genome shotgun (WGS) entry which is preliminary data.</text>
</comment>
<comment type="catalytic activity">
    <reaction evidence="4">
        <text>Hydrolysis of terminal non-reducing beta-D-galactose residues in beta-D-galactosides.</text>
        <dbReference type="EC" id="3.2.1.23"/>
    </reaction>
</comment>
<dbReference type="EC" id="3.2.1.23" evidence="4"/>
<dbReference type="Pfam" id="PF01301">
    <property type="entry name" value="Glyco_hydro_35"/>
    <property type="match status" value="2"/>
</dbReference>
<dbReference type="PRINTS" id="PR00742">
    <property type="entry name" value="GLHYDRLASE35"/>
</dbReference>
<dbReference type="InterPro" id="IPR017853">
    <property type="entry name" value="GH"/>
</dbReference>
<feature type="domain" description="Beta-galactosidase 1-like first all-beta" evidence="8">
    <location>
        <begin position="628"/>
        <end position="677"/>
    </location>
</feature>